<dbReference type="InterPro" id="IPR027463">
    <property type="entry name" value="AcrB_DN_DC_subdom"/>
</dbReference>
<keyword evidence="4" id="KW-1185">Reference proteome</keyword>
<dbReference type="SUPFAM" id="SSF82693">
    <property type="entry name" value="Multidrug efflux transporter AcrB pore domain, PN1, PN2, PC1 and PC2 subdomains"/>
    <property type="match status" value="3"/>
</dbReference>
<dbReference type="PANTHER" id="PTHR32063">
    <property type="match status" value="1"/>
</dbReference>
<gene>
    <name evidence="3" type="ORF">JIN84_00160</name>
</gene>
<dbReference type="GO" id="GO:0042910">
    <property type="term" value="F:xenobiotic transmembrane transporter activity"/>
    <property type="evidence" value="ECO:0007669"/>
    <property type="project" value="TreeGrafter"/>
</dbReference>
<feature type="transmembrane region" description="Helical" evidence="1">
    <location>
        <begin position="846"/>
        <end position="865"/>
    </location>
</feature>
<dbReference type="EMBL" id="JAENIK010000001">
    <property type="protein sequence ID" value="MBK1814019.1"/>
    <property type="molecule type" value="Genomic_DNA"/>
</dbReference>
<feature type="transmembrane region" description="Helical" evidence="1">
    <location>
        <begin position="12"/>
        <end position="30"/>
    </location>
</feature>
<feature type="domain" description="SSD" evidence="2">
    <location>
        <begin position="366"/>
        <end position="486"/>
    </location>
</feature>
<feature type="transmembrane region" description="Helical" evidence="1">
    <location>
        <begin position="457"/>
        <end position="479"/>
    </location>
</feature>
<dbReference type="AlphaFoldDB" id="A0A934QZN2"/>
<accession>A0A934QZN2</accession>
<dbReference type="RefSeq" id="WP_200348985.1">
    <property type="nucleotide sequence ID" value="NZ_BAABHZ010000005.1"/>
</dbReference>
<feature type="transmembrane region" description="Helical" evidence="1">
    <location>
        <begin position="872"/>
        <end position="895"/>
    </location>
</feature>
<dbReference type="GO" id="GO:0005886">
    <property type="term" value="C:plasma membrane"/>
    <property type="evidence" value="ECO:0007669"/>
    <property type="project" value="TreeGrafter"/>
</dbReference>
<organism evidence="3 4">
    <name type="scientific">Luteolibacter yonseiensis</name>
    <dbReference type="NCBI Taxonomy" id="1144680"/>
    <lineage>
        <taxon>Bacteria</taxon>
        <taxon>Pseudomonadati</taxon>
        <taxon>Verrucomicrobiota</taxon>
        <taxon>Verrucomicrobiia</taxon>
        <taxon>Verrucomicrobiales</taxon>
        <taxon>Verrucomicrobiaceae</taxon>
        <taxon>Luteolibacter</taxon>
    </lineage>
</organism>
<keyword evidence="1" id="KW-0472">Membrane</keyword>
<feature type="transmembrane region" description="Helical" evidence="1">
    <location>
        <begin position="385"/>
        <end position="405"/>
    </location>
</feature>
<protein>
    <submittedName>
        <fullName evidence="3">Efflux RND transporter permease subunit</fullName>
    </submittedName>
</protein>
<feature type="transmembrane region" description="Helical" evidence="1">
    <location>
        <begin position="945"/>
        <end position="964"/>
    </location>
</feature>
<evidence type="ECO:0000256" key="1">
    <source>
        <dbReference type="SAM" id="Phobius"/>
    </source>
</evidence>
<dbReference type="PANTHER" id="PTHR32063:SF77">
    <property type="entry name" value="ACR FAMILY TRANSPORT PROTEIN"/>
    <property type="match status" value="1"/>
</dbReference>
<dbReference type="Proteomes" id="UP000600139">
    <property type="component" value="Unassembled WGS sequence"/>
</dbReference>
<dbReference type="SUPFAM" id="SSF82714">
    <property type="entry name" value="Multidrug efflux transporter AcrB TolC docking domain, DN and DC subdomains"/>
    <property type="match status" value="2"/>
</dbReference>
<dbReference type="InterPro" id="IPR000731">
    <property type="entry name" value="SSD"/>
</dbReference>
<dbReference type="Gene3D" id="1.20.1640.10">
    <property type="entry name" value="Multidrug efflux transporter AcrB transmembrane domain"/>
    <property type="match status" value="2"/>
</dbReference>
<keyword evidence="1" id="KW-0812">Transmembrane</keyword>
<dbReference type="Gene3D" id="3.30.70.1430">
    <property type="entry name" value="Multidrug efflux transporter AcrB pore domain"/>
    <property type="match status" value="2"/>
</dbReference>
<dbReference type="SUPFAM" id="SSF82866">
    <property type="entry name" value="Multidrug efflux transporter AcrB transmembrane domain"/>
    <property type="match status" value="2"/>
</dbReference>
<dbReference type="Gene3D" id="3.30.70.1320">
    <property type="entry name" value="Multidrug efflux transporter AcrB pore domain like"/>
    <property type="match status" value="1"/>
</dbReference>
<evidence type="ECO:0000259" key="2">
    <source>
        <dbReference type="PROSITE" id="PS50156"/>
    </source>
</evidence>
<dbReference type="PRINTS" id="PR00702">
    <property type="entry name" value="ACRIFLAVINRP"/>
</dbReference>
<feature type="transmembrane region" description="Helical" evidence="1">
    <location>
        <begin position="518"/>
        <end position="543"/>
    </location>
</feature>
<feature type="transmembrane region" description="Helical" evidence="1">
    <location>
        <begin position="331"/>
        <end position="351"/>
    </location>
</feature>
<name>A0A934QZN2_9BACT</name>
<dbReference type="Gene3D" id="3.30.2090.10">
    <property type="entry name" value="Multidrug efflux transporter AcrB TolC docking domain, DN and DC subdomains"/>
    <property type="match status" value="2"/>
</dbReference>
<feature type="transmembrane region" description="Helical" evidence="1">
    <location>
        <begin position="901"/>
        <end position="924"/>
    </location>
</feature>
<dbReference type="InterPro" id="IPR001036">
    <property type="entry name" value="Acrflvin-R"/>
</dbReference>
<feature type="transmembrane region" description="Helical" evidence="1">
    <location>
        <begin position="425"/>
        <end position="445"/>
    </location>
</feature>
<evidence type="ECO:0000313" key="3">
    <source>
        <dbReference type="EMBL" id="MBK1814019.1"/>
    </source>
</evidence>
<sequence>MNLSTWAIRKPIPPLLIFGLLTFAGLVGFMKLPVQDMPDLALPTVTVTANLPGATPSALETEVTRKIEDQLATLGSIKHMTSTINDGTSMTVIEFELGKDVQEAVNDVRDAVSSARGDLPGDLLEPLISRATTTGGAVLTYQVESAAMDEAALSWFVDNEISKQLFSLKGVGEVTRQGGVTREIRVEPDPDQLLALGVTAGEISSRLREVRQESPGGRIDLGGMEQSVRTIATVGSAAEIAALDIPLADGRHVRFGAIATVTDTAAERREMAFVDGKPAVTFEVKRATGASEVAVAVLVRERVEKLRKDFPHVRLREINDSIEPVLTNYGVSMHSLYEGAILAVIVVWLFLRDWRATLISAVALPLSIIPTFIVIHLLGYQLNSVTLLALTLIVGVLVDDAIVEVENIMRHLRDGKSAMDAALEAASEIGLAVVATSLTLVAVFLPTAFMGGIPGMFFVQFGWTAAIAVLFSLLVARLLTPMMAAYLMKPQTAVEKDGRITKTYMGMVRWCLGHPVKVMIATGVFLAGSVGLSGLLSTTFMGAEDQSQISVTVEAPPGSGIGHTAWLAEQARKIISEQAGVRNVHTVIGAGSSGGMGESGSAGEVRKATLNAALVAPDKRDRTQQEIETELRGRFREIAGARFAVGGGGSGEKVSLVLAGDDQHSLAETARRVMAELRTLPDLGNITSSASLLRPEVIIRPDFALAAELGVSAEALGEAVRIATTGDYDQNLPRLDLPNRQLYIRTQFSPGERRDLATLRHLRVAGKNGAVPLGNVATIAIEGGPAQIDRFDRSRNITIDIELQGRPTGDVLEQVDTLPSLKQLPPDVRRIESGDAEQMSELFESFGLAMAAGVLCVFAVLVLLFHDFMQPLTILAALPLSLGGAFGALALTGHSMSMPSLIGLVMLMGIVTKNSILLVEYAIMSRREHGLGRTEAILDACHKRAQPIVMTTIAMVAGMAPMALGLQGSAEFRAPMAVAVIGGLVTSTALSLLVVPVLFELVDEVKIRMRRAVWRDGNA</sequence>
<keyword evidence="1" id="KW-1133">Transmembrane helix</keyword>
<reference evidence="3" key="1">
    <citation type="submission" date="2021-01" db="EMBL/GenBank/DDBJ databases">
        <title>Modified the classification status of verrucomicrobia.</title>
        <authorList>
            <person name="Feng X."/>
        </authorList>
    </citation>
    <scope>NUCLEOTIDE SEQUENCE</scope>
    <source>
        <strain evidence="3">JCM 18052</strain>
    </source>
</reference>
<feature type="transmembrane region" description="Helical" evidence="1">
    <location>
        <begin position="976"/>
        <end position="1002"/>
    </location>
</feature>
<comment type="caution">
    <text evidence="3">The sequence shown here is derived from an EMBL/GenBank/DDBJ whole genome shotgun (WGS) entry which is preliminary data.</text>
</comment>
<dbReference type="Pfam" id="PF00873">
    <property type="entry name" value="ACR_tran"/>
    <property type="match status" value="1"/>
</dbReference>
<proteinExistence type="predicted"/>
<feature type="transmembrane region" description="Helical" evidence="1">
    <location>
        <begin position="358"/>
        <end position="379"/>
    </location>
</feature>
<evidence type="ECO:0000313" key="4">
    <source>
        <dbReference type="Proteomes" id="UP000600139"/>
    </source>
</evidence>
<dbReference type="Gene3D" id="3.30.70.1440">
    <property type="entry name" value="Multidrug efflux transporter AcrB pore domain"/>
    <property type="match status" value="1"/>
</dbReference>
<dbReference type="PROSITE" id="PS50156">
    <property type="entry name" value="SSD"/>
    <property type="match status" value="1"/>
</dbReference>